<dbReference type="GO" id="GO:0046872">
    <property type="term" value="F:metal ion binding"/>
    <property type="evidence" value="ECO:0007669"/>
    <property type="project" value="UniProtKB-KW"/>
</dbReference>
<dbReference type="CDD" id="cd01335">
    <property type="entry name" value="Radical_SAM"/>
    <property type="match status" value="1"/>
</dbReference>
<accession>A0A383D439</accession>
<evidence type="ECO:0000259" key="7">
    <source>
        <dbReference type="Pfam" id="PF04055"/>
    </source>
</evidence>
<keyword evidence="3" id="KW-0949">S-adenosyl-L-methionine</keyword>
<comment type="cofactor">
    <cofactor evidence="1">
        <name>[4Fe-4S] cluster</name>
        <dbReference type="ChEBI" id="CHEBI:49883"/>
    </cofactor>
</comment>
<dbReference type="SUPFAM" id="SSF102114">
    <property type="entry name" value="Radical SAM enzymes"/>
    <property type="match status" value="1"/>
</dbReference>
<dbReference type="InterPro" id="IPR007197">
    <property type="entry name" value="rSAM"/>
</dbReference>
<sequence length="160" mass="18454">MWNNKTIEWIDVELTSFCNIACPGCLRQEKKEQVESILNKNIIEFEDLKRWITPKEFPNLKLLNFCGSVDEPTLHPDILDIVKHFKSFTDVNIASNGSTKTKEFWKKLGELGTSVFFGLDGIDQESLEKYRIGSNFKKVQENWRAFIGAGGNATWQFIVF</sequence>
<evidence type="ECO:0000256" key="3">
    <source>
        <dbReference type="ARBA" id="ARBA00022691"/>
    </source>
</evidence>
<reference evidence="8" key="1">
    <citation type="submission" date="2018-05" db="EMBL/GenBank/DDBJ databases">
        <authorList>
            <person name="Lanie J.A."/>
            <person name="Ng W.-L."/>
            <person name="Kazmierczak K.M."/>
            <person name="Andrzejewski T.M."/>
            <person name="Davidsen T.M."/>
            <person name="Wayne K.J."/>
            <person name="Tettelin H."/>
            <person name="Glass J.I."/>
            <person name="Rusch D."/>
            <person name="Podicherti R."/>
            <person name="Tsui H.-C.T."/>
            <person name="Winkler M.E."/>
        </authorList>
    </citation>
    <scope>NUCLEOTIDE SEQUENCE</scope>
</reference>
<proteinExistence type="predicted"/>
<gene>
    <name evidence="8" type="ORF">METZ01_LOCUS492150</name>
</gene>
<organism evidence="8">
    <name type="scientific">marine metagenome</name>
    <dbReference type="NCBI Taxonomy" id="408172"/>
    <lineage>
        <taxon>unclassified sequences</taxon>
        <taxon>metagenomes</taxon>
        <taxon>ecological metagenomes</taxon>
    </lineage>
</organism>
<feature type="non-terminal residue" evidence="8">
    <location>
        <position position="160"/>
    </location>
</feature>
<keyword evidence="4" id="KW-0479">Metal-binding</keyword>
<dbReference type="PANTHER" id="PTHR43787:SF3">
    <property type="entry name" value="ARYLSULFATASE REGULATORY PROTEIN"/>
    <property type="match status" value="1"/>
</dbReference>
<evidence type="ECO:0000256" key="2">
    <source>
        <dbReference type="ARBA" id="ARBA00022485"/>
    </source>
</evidence>
<dbReference type="GO" id="GO:0051539">
    <property type="term" value="F:4 iron, 4 sulfur cluster binding"/>
    <property type="evidence" value="ECO:0007669"/>
    <property type="project" value="UniProtKB-KW"/>
</dbReference>
<dbReference type="InterPro" id="IPR058240">
    <property type="entry name" value="rSAM_sf"/>
</dbReference>
<feature type="domain" description="Radical SAM core" evidence="7">
    <location>
        <begin position="12"/>
        <end position="159"/>
    </location>
</feature>
<evidence type="ECO:0000256" key="5">
    <source>
        <dbReference type="ARBA" id="ARBA00023004"/>
    </source>
</evidence>
<dbReference type="Pfam" id="PF04055">
    <property type="entry name" value="Radical_SAM"/>
    <property type="match status" value="1"/>
</dbReference>
<name>A0A383D439_9ZZZZ</name>
<dbReference type="GO" id="GO:0003824">
    <property type="term" value="F:catalytic activity"/>
    <property type="evidence" value="ECO:0007669"/>
    <property type="project" value="InterPro"/>
</dbReference>
<keyword evidence="2" id="KW-0004">4Fe-4S</keyword>
<dbReference type="SFLD" id="SFLDG01067">
    <property type="entry name" value="SPASM/twitch_domain_containing"/>
    <property type="match status" value="1"/>
</dbReference>
<evidence type="ECO:0000256" key="6">
    <source>
        <dbReference type="ARBA" id="ARBA00023014"/>
    </source>
</evidence>
<dbReference type="AlphaFoldDB" id="A0A383D439"/>
<dbReference type="Gene3D" id="3.20.20.70">
    <property type="entry name" value="Aldolase class I"/>
    <property type="match status" value="1"/>
</dbReference>
<evidence type="ECO:0000256" key="1">
    <source>
        <dbReference type="ARBA" id="ARBA00001966"/>
    </source>
</evidence>
<dbReference type="EMBL" id="UINC01214182">
    <property type="protein sequence ID" value="SVE39296.1"/>
    <property type="molecule type" value="Genomic_DNA"/>
</dbReference>
<dbReference type="PANTHER" id="PTHR43787">
    <property type="entry name" value="FEMO COFACTOR BIOSYNTHESIS PROTEIN NIFB-RELATED"/>
    <property type="match status" value="1"/>
</dbReference>
<keyword evidence="5" id="KW-0408">Iron</keyword>
<evidence type="ECO:0000256" key="4">
    <source>
        <dbReference type="ARBA" id="ARBA00022723"/>
    </source>
</evidence>
<dbReference type="InterPro" id="IPR013785">
    <property type="entry name" value="Aldolase_TIM"/>
</dbReference>
<dbReference type="SFLD" id="SFLDS00029">
    <property type="entry name" value="Radical_SAM"/>
    <property type="match status" value="1"/>
</dbReference>
<protein>
    <recommendedName>
        <fullName evidence="7">Radical SAM core domain-containing protein</fullName>
    </recommendedName>
</protein>
<keyword evidence="6" id="KW-0411">Iron-sulfur</keyword>
<evidence type="ECO:0000313" key="8">
    <source>
        <dbReference type="EMBL" id="SVE39296.1"/>
    </source>
</evidence>